<evidence type="ECO:0000313" key="9">
    <source>
        <dbReference type="Proteomes" id="UP000265140"/>
    </source>
</evidence>
<sequence length="311" mass="35016">MEPTTDGVSQNTFTCHLCSLSTPFTYYGQKPPNTRAIVLLEECFVTKDPFSPDREKFLILGSNCSLCHIPVCVGTGCSLFYTKRFCMQCVNKHLDQFPPQIQAELAKKKQSSVTAYTVACVLGRFMCNKMSNVRLSNGSPTLERVDACPTDNTKPSICRNLFGTGDPEERKRVCSLQIKEMAKNFSDKWNYDFINDEPLPGGTYTWELVESPAAFYTRQPHKRVSPTENMYQNGNHDYSCPTNESEVSTNTEMSERQTDGPISDNQARKRPSSPAEPESPSKRLCSSEEVEVMSKSVQQTPSKKDSRTHEH</sequence>
<comment type="similarity">
    <text evidence="1">Belongs to the CDI family.</text>
</comment>
<feature type="compositionally biased region" description="Basic and acidic residues" evidence="5">
    <location>
        <begin position="302"/>
        <end position="311"/>
    </location>
</feature>
<feature type="compositionally biased region" description="Polar residues" evidence="5">
    <location>
        <begin position="226"/>
        <end position="252"/>
    </location>
</feature>
<evidence type="ECO:0000259" key="7">
    <source>
        <dbReference type="Pfam" id="PF10170"/>
    </source>
</evidence>
<evidence type="ECO:0000256" key="1">
    <source>
        <dbReference type="ARBA" id="ARBA00006726"/>
    </source>
</evidence>
<dbReference type="InterPro" id="IPR042426">
    <property type="entry name" value="CDPF1"/>
</dbReference>
<dbReference type="AlphaFoldDB" id="A0A6Q2YXL0"/>
<dbReference type="FunCoup" id="A0A6Q2YXL0">
    <property type="interactions" value="101"/>
</dbReference>
<reference evidence="8" key="4">
    <citation type="submission" date="2025-09" db="UniProtKB">
        <authorList>
            <consortium name="Ensembl"/>
        </authorList>
    </citation>
    <scope>IDENTIFICATION</scope>
</reference>
<evidence type="ECO:0000256" key="5">
    <source>
        <dbReference type="SAM" id="MobiDB-lite"/>
    </source>
</evidence>
<keyword evidence="4" id="KW-0649">Protein kinase inhibitor</keyword>
<dbReference type="Ensembl" id="ENSELUT00000076257.2">
    <property type="protein sequence ID" value="ENSELUP00000070232.2"/>
    <property type="gene ID" value="ENSELUG00000030088.2"/>
</dbReference>
<organism evidence="8 9">
    <name type="scientific">Esox lucius</name>
    <name type="common">Northern pike</name>
    <dbReference type="NCBI Taxonomy" id="8010"/>
    <lineage>
        <taxon>Eukaryota</taxon>
        <taxon>Metazoa</taxon>
        <taxon>Chordata</taxon>
        <taxon>Craniata</taxon>
        <taxon>Vertebrata</taxon>
        <taxon>Euteleostomi</taxon>
        <taxon>Actinopterygii</taxon>
        <taxon>Neopterygii</taxon>
        <taxon>Teleostei</taxon>
        <taxon>Protacanthopterygii</taxon>
        <taxon>Esociformes</taxon>
        <taxon>Esocidae</taxon>
        <taxon>Esox</taxon>
    </lineage>
</organism>
<dbReference type="InterPro" id="IPR003175">
    <property type="entry name" value="CDI_dom"/>
</dbReference>
<name>A0A6Q2YXL0_ESOLU</name>
<dbReference type="Gene3D" id="4.10.365.10">
    <property type="entry name" value="p27"/>
    <property type="match status" value="1"/>
</dbReference>
<dbReference type="InParanoid" id="A0A6Q2YXL0"/>
<reference evidence="8" key="2">
    <citation type="submission" date="2020-02" db="EMBL/GenBank/DDBJ databases">
        <title>Esox lucius (northern pike) genome, fEsoLuc1, primary haplotype.</title>
        <authorList>
            <person name="Myers G."/>
            <person name="Karagic N."/>
            <person name="Meyer A."/>
            <person name="Pippel M."/>
            <person name="Reichard M."/>
            <person name="Winkler S."/>
            <person name="Tracey A."/>
            <person name="Sims Y."/>
            <person name="Howe K."/>
            <person name="Rhie A."/>
            <person name="Formenti G."/>
            <person name="Durbin R."/>
            <person name="Fedrigo O."/>
            <person name="Jarvis E.D."/>
        </authorList>
    </citation>
    <scope>NUCLEOTIDE SEQUENCE [LARGE SCALE GENOMIC DNA]</scope>
</reference>
<feature type="domain" description="Cysteine-rich DPF motif" evidence="7">
    <location>
        <begin position="13"/>
        <end position="105"/>
    </location>
</feature>
<dbReference type="GO" id="GO:0004861">
    <property type="term" value="F:cyclin-dependent protein serine/threonine kinase inhibitor activity"/>
    <property type="evidence" value="ECO:0007669"/>
    <property type="project" value="InterPro"/>
</dbReference>
<reference evidence="9" key="1">
    <citation type="journal article" date="2014" name="PLoS ONE">
        <title>The genome and linkage map of the northern pike (Esox lucius): conserved synteny revealed between the salmonid sister group and the Neoteleostei.</title>
        <authorList>
            <person name="Rondeau E.B."/>
            <person name="Minkley D.R."/>
            <person name="Leong J.S."/>
            <person name="Messmer A.M."/>
            <person name="Jantzen J.R."/>
            <person name="von Schalburg K.R."/>
            <person name="Lemon C."/>
            <person name="Bird N.H."/>
            <person name="Koop B.F."/>
        </authorList>
    </citation>
    <scope>NUCLEOTIDE SEQUENCE</scope>
</reference>
<dbReference type="PANTHER" id="PTHR31849:SF1">
    <property type="entry name" value="CYSTEINE-RICH DPF MOTIF DOMAIN-CONTAINING PROTEIN 1"/>
    <property type="match status" value="1"/>
</dbReference>
<reference evidence="8" key="3">
    <citation type="submission" date="2025-08" db="UniProtKB">
        <authorList>
            <consortium name="Ensembl"/>
        </authorList>
    </citation>
    <scope>IDENTIFICATION</scope>
</reference>
<feature type="region of interest" description="Disordered" evidence="5">
    <location>
        <begin position="218"/>
        <end position="311"/>
    </location>
</feature>
<evidence type="ECO:0000259" key="6">
    <source>
        <dbReference type="Pfam" id="PF02234"/>
    </source>
</evidence>
<dbReference type="Pfam" id="PF10170">
    <property type="entry name" value="C6_DPF"/>
    <property type="match status" value="1"/>
</dbReference>
<dbReference type="GO" id="GO:0051726">
    <property type="term" value="P:regulation of cell cycle"/>
    <property type="evidence" value="ECO:0007669"/>
    <property type="project" value="InterPro"/>
</dbReference>
<dbReference type="InterPro" id="IPR018785">
    <property type="entry name" value="CDPF1_dom"/>
</dbReference>
<evidence type="ECO:0000256" key="2">
    <source>
        <dbReference type="ARBA" id="ARBA00007917"/>
    </source>
</evidence>
<dbReference type="GO" id="GO:0005634">
    <property type="term" value="C:nucleus"/>
    <property type="evidence" value="ECO:0007669"/>
    <property type="project" value="InterPro"/>
</dbReference>
<evidence type="ECO:0000256" key="3">
    <source>
        <dbReference type="ARBA" id="ARBA00014801"/>
    </source>
</evidence>
<dbReference type="Bgee" id="ENSELUG00000030088">
    <property type="expression patterns" value="Expressed in ovary and 14 other cell types or tissues"/>
</dbReference>
<protein>
    <recommendedName>
        <fullName evidence="3">Cysteine-rich DPF motif domain-containing protein 1</fullName>
    </recommendedName>
</protein>
<dbReference type="PRINTS" id="PR01995">
    <property type="entry name" value="UPF0595"/>
</dbReference>
<feature type="domain" description="Cyclin-dependent kinase inhibitor" evidence="6">
    <location>
        <begin position="160"/>
        <end position="209"/>
    </location>
</feature>
<comment type="similarity">
    <text evidence="2">Belongs to the CDPF1 family.</text>
</comment>
<accession>A0A6Q2YXL0</accession>
<keyword evidence="9" id="KW-1185">Reference proteome</keyword>
<dbReference type="Proteomes" id="UP000265140">
    <property type="component" value="Chromosome 23"/>
</dbReference>
<dbReference type="GeneTree" id="ENSGT00390000007925"/>
<dbReference type="Pfam" id="PF02234">
    <property type="entry name" value="CDI"/>
    <property type="match status" value="1"/>
</dbReference>
<evidence type="ECO:0000256" key="4">
    <source>
        <dbReference type="ARBA" id="ARBA00023013"/>
    </source>
</evidence>
<dbReference type="PANTHER" id="PTHR31849">
    <property type="entry name" value="CYSTEINE-RICH PDF MOTIF DOMAIN-CONTAINING PROTEIN 1"/>
    <property type="match status" value="1"/>
</dbReference>
<evidence type="ECO:0000313" key="8">
    <source>
        <dbReference type="Ensembl" id="ENSELUP00000070232.2"/>
    </source>
</evidence>
<proteinExistence type="inferred from homology"/>
<dbReference type="OMA" id="CDMHELV"/>
<dbReference type="InterPro" id="IPR044898">
    <property type="entry name" value="CDI_dom_sf"/>
</dbReference>